<dbReference type="Pfam" id="PF25967">
    <property type="entry name" value="RND-MFP_C"/>
    <property type="match status" value="1"/>
</dbReference>
<dbReference type="InterPro" id="IPR006143">
    <property type="entry name" value="RND_pump_MFP"/>
</dbReference>
<evidence type="ECO:0000313" key="7">
    <source>
        <dbReference type="EMBL" id="MBC2595393.1"/>
    </source>
</evidence>
<dbReference type="Proteomes" id="UP000546464">
    <property type="component" value="Unassembled WGS sequence"/>
</dbReference>
<feature type="coiled-coil region" evidence="4">
    <location>
        <begin position="111"/>
        <end position="186"/>
    </location>
</feature>
<evidence type="ECO:0000256" key="1">
    <source>
        <dbReference type="ARBA" id="ARBA00004196"/>
    </source>
</evidence>
<dbReference type="InterPro" id="IPR058625">
    <property type="entry name" value="MdtA-like_BSH"/>
</dbReference>
<comment type="caution">
    <text evidence="7">The sequence shown here is derived from an EMBL/GenBank/DDBJ whole genome shotgun (WGS) entry which is preliminary data.</text>
</comment>
<keyword evidence="4" id="KW-0175">Coiled coil</keyword>
<evidence type="ECO:0000313" key="8">
    <source>
        <dbReference type="Proteomes" id="UP000546464"/>
    </source>
</evidence>
<dbReference type="Gene3D" id="2.40.50.100">
    <property type="match status" value="1"/>
</dbReference>
<dbReference type="GO" id="GO:1990281">
    <property type="term" value="C:efflux pump complex"/>
    <property type="evidence" value="ECO:0007669"/>
    <property type="project" value="TreeGrafter"/>
</dbReference>
<evidence type="ECO:0000256" key="2">
    <source>
        <dbReference type="ARBA" id="ARBA00009477"/>
    </source>
</evidence>
<dbReference type="InterPro" id="IPR058627">
    <property type="entry name" value="MdtA-like_C"/>
</dbReference>
<dbReference type="SUPFAM" id="SSF111369">
    <property type="entry name" value="HlyD-like secretion proteins"/>
    <property type="match status" value="1"/>
</dbReference>
<keyword evidence="8" id="KW-1185">Reference proteome</keyword>
<dbReference type="Gene3D" id="2.40.420.20">
    <property type="match status" value="1"/>
</dbReference>
<dbReference type="Pfam" id="PF25917">
    <property type="entry name" value="BSH_RND"/>
    <property type="match status" value="1"/>
</dbReference>
<feature type="domain" description="Multidrug resistance protein MdtA-like barrel-sandwich hybrid" evidence="5">
    <location>
        <begin position="72"/>
        <end position="207"/>
    </location>
</feature>
<dbReference type="Gene3D" id="2.40.30.170">
    <property type="match status" value="1"/>
</dbReference>
<dbReference type="NCBIfam" id="TIGR01730">
    <property type="entry name" value="RND_mfp"/>
    <property type="match status" value="1"/>
</dbReference>
<evidence type="ECO:0000256" key="3">
    <source>
        <dbReference type="ARBA" id="ARBA00022448"/>
    </source>
</evidence>
<comment type="subcellular location">
    <subcellularLocation>
        <location evidence="1">Cell envelope</location>
    </subcellularLocation>
</comment>
<comment type="similarity">
    <text evidence="2">Belongs to the membrane fusion protein (MFP) (TC 8.A.1) family.</text>
</comment>
<name>A0A842HFU2_9BACT</name>
<dbReference type="RefSeq" id="WP_185676344.1">
    <property type="nucleotide sequence ID" value="NZ_JACHVB010000035.1"/>
</dbReference>
<sequence length="404" mass="44278">MKKRRLFIAVALPVLVLLASFAAAEFLIFFRPQPAVSVPDPVVPSVEVIEVTSSDVPLIIRTQGTVQASRQTALAAEVSGRILSLSPNFRPGGFVEKGEVLVTIDPSDYEANLAQAEANLAQARVNLVQEEALAEQARLDWDELGRGEPTDLALNLPQVERAKASILSAQAALERARRDLERTKIRAPYDGRVLEQRVDVGGYVTGAPGTPVGSVYGTDTAEIRLPVSDNEMAFLDLPFLFREEGETPGPPVTLTADFGGSRYTWEGRLVRSEGTADTRSRLLYVVAEVPEPYRRDAAHPARPPLKVGMFVEAGIEGRTLRGVYRLPRTALADNRTVLLANADNRLERRTVKTVWSDREQAIVEEGLEPGDRVVLTPLQYVVEGMPLRVVSSEDKKPSQVPNDK</sequence>
<dbReference type="PANTHER" id="PTHR30469:SF12">
    <property type="entry name" value="MULTIDRUG RESISTANCE PROTEIN MDTA"/>
    <property type="match status" value="1"/>
</dbReference>
<evidence type="ECO:0000259" key="6">
    <source>
        <dbReference type="Pfam" id="PF25967"/>
    </source>
</evidence>
<dbReference type="Gene3D" id="1.10.287.470">
    <property type="entry name" value="Helix hairpin bin"/>
    <property type="match status" value="1"/>
</dbReference>
<gene>
    <name evidence="7" type="ORF">H5P28_14085</name>
</gene>
<protein>
    <submittedName>
        <fullName evidence="7">Efflux RND transporter periplasmic adaptor subunit</fullName>
    </submittedName>
</protein>
<accession>A0A842HFU2</accession>
<dbReference type="PANTHER" id="PTHR30469">
    <property type="entry name" value="MULTIDRUG RESISTANCE PROTEIN MDTA"/>
    <property type="match status" value="1"/>
</dbReference>
<feature type="domain" description="Multidrug resistance protein MdtA-like C-terminal permuted SH3" evidence="6">
    <location>
        <begin position="331"/>
        <end position="379"/>
    </location>
</feature>
<proteinExistence type="inferred from homology"/>
<evidence type="ECO:0000256" key="4">
    <source>
        <dbReference type="SAM" id="Coils"/>
    </source>
</evidence>
<organism evidence="7 8">
    <name type="scientific">Ruficoccus amylovorans</name>
    <dbReference type="NCBI Taxonomy" id="1804625"/>
    <lineage>
        <taxon>Bacteria</taxon>
        <taxon>Pseudomonadati</taxon>
        <taxon>Verrucomicrobiota</taxon>
        <taxon>Opitutia</taxon>
        <taxon>Puniceicoccales</taxon>
        <taxon>Cerasicoccaceae</taxon>
        <taxon>Ruficoccus</taxon>
    </lineage>
</organism>
<evidence type="ECO:0000259" key="5">
    <source>
        <dbReference type="Pfam" id="PF25917"/>
    </source>
</evidence>
<dbReference type="AlphaFoldDB" id="A0A842HFU2"/>
<dbReference type="EMBL" id="JACHVB010000035">
    <property type="protein sequence ID" value="MBC2595393.1"/>
    <property type="molecule type" value="Genomic_DNA"/>
</dbReference>
<keyword evidence="3" id="KW-0813">Transport</keyword>
<dbReference type="GO" id="GO:0015562">
    <property type="term" value="F:efflux transmembrane transporter activity"/>
    <property type="evidence" value="ECO:0007669"/>
    <property type="project" value="TreeGrafter"/>
</dbReference>
<reference evidence="7 8" key="1">
    <citation type="submission" date="2020-07" db="EMBL/GenBank/DDBJ databases">
        <authorList>
            <person name="Feng X."/>
        </authorList>
    </citation>
    <scope>NUCLEOTIDE SEQUENCE [LARGE SCALE GENOMIC DNA]</scope>
    <source>
        <strain evidence="7 8">JCM31066</strain>
    </source>
</reference>